<dbReference type="AlphaFoldDB" id="A0A4R6EFQ7"/>
<dbReference type="SMART" id="SM00448">
    <property type="entry name" value="REC"/>
    <property type="match status" value="1"/>
</dbReference>
<dbReference type="InterPro" id="IPR001789">
    <property type="entry name" value="Sig_transdc_resp-reg_receiver"/>
</dbReference>
<feature type="compositionally biased region" description="Basic and acidic residues" evidence="4">
    <location>
        <begin position="1"/>
        <end position="17"/>
    </location>
</feature>
<dbReference type="InterPro" id="IPR016032">
    <property type="entry name" value="Sig_transdc_resp-reg_C-effctor"/>
</dbReference>
<keyword evidence="2" id="KW-0238">DNA-binding</keyword>
<dbReference type="CDD" id="cd06170">
    <property type="entry name" value="LuxR_C_like"/>
    <property type="match status" value="1"/>
</dbReference>
<dbReference type="InterPro" id="IPR058245">
    <property type="entry name" value="NreC/VraR/RcsB-like_REC"/>
</dbReference>
<dbReference type="GO" id="GO:0000160">
    <property type="term" value="P:phosphorelay signal transduction system"/>
    <property type="evidence" value="ECO:0007669"/>
    <property type="project" value="InterPro"/>
</dbReference>
<feature type="domain" description="HTH luxR-type" evidence="5">
    <location>
        <begin position="168"/>
        <end position="233"/>
    </location>
</feature>
<accession>A0A4R6EFQ7</accession>
<proteinExistence type="predicted"/>
<dbReference type="InterPro" id="IPR039420">
    <property type="entry name" value="WalR-like"/>
</dbReference>
<protein>
    <submittedName>
        <fullName evidence="7">LuxR family two component transcriptional regulator</fullName>
    </submittedName>
</protein>
<dbReference type="PROSITE" id="PS00622">
    <property type="entry name" value="HTH_LUXR_1"/>
    <property type="match status" value="1"/>
</dbReference>
<dbReference type="SUPFAM" id="SSF46894">
    <property type="entry name" value="C-terminal effector domain of the bipartite response regulators"/>
    <property type="match status" value="1"/>
</dbReference>
<dbReference type="PROSITE" id="PS50110">
    <property type="entry name" value="RESPONSE_REGULATORY"/>
    <property type="match status" value="1"/>
</dbReference>
<evidence type="ECO:0000313" key="7">
    <source>
        <dbReference type="EMBL" id="TDN57125.1"/>
    </source>
</evidence>
<dbReference type="PROSITE" id="PS50043">
    <property type="entry name" value="HTH_LUXR_2"/>
    <property type="match status" value="1"/>
</dbReference>
<dbReference type="Pfam" id="PF00196">
    <property type="entry name" value="GerE"/>
    <property type="match status" value="1"/>
</dbReference>
<feature type="region of interest" description="Disordered" evidence="4">
    <location>
        <begin position="1"/>
        <end position="22"/>
    </location>
</feature>
<dbReference type="InterPro" id="IPR011006">
    <property type="entry name" value="CheY-like_superfamily"/>
</dbReference>
<dbReference type="SMART" id="SM00421">
    <property type="entry name" value="HTH_LUXR"/>
    <property type="match status" value="1"/>
</dbReference>
<dbReference type="PANTHER" id="PTHR43214:SF43">
    <property type="entry name" value="TWO-COMPONENT RESPONSE REGULATOR"/>
    <property type="match status" value="1"/>
</dbReference>
<sequence>MDERMAEDRSRERRTMDGRATSRSTGGIRVLIVDDHMIIRRGLAQILAGDGRIGAVSEAEDGPAALRALRAAGADVVLLDIALGDRDGLDVLKAMRGEFPATGVVMLSVYPETQFAVRSIRAGAAAYLNKGCSPETLFAAIAKVAGGGVYITPEIAELLARNVRADEARPPHETLSNREFQVLKLLAQGRSVSEIAEQLSLSVNTISTYRSRVFDKLGVRSMVELLTYAARQDLLPM</sequence>
<dbReference type="PANTHER" id="PTHR43214">
    <property type="entry name" value="TWO-COMPONENT RESPONSE REGULATOR"/>
    <property type="match status" value="1"/>
</dbReference>
<dbReference type="Pfam" id="PF00072">
    <property type="entry name" value="Response_reg"/>
    <property type="match status" value="1"/>
</dbReference>
<keyword evidence="8" id="KW-1185">Reference proteome</keyword>
<dbReference type="GO" id="GO:0006355">
    <property type="term" value="P:regulation of DNA-templated transcription"/>
    <property type="evidence" value="ECO:0007669"/>
    <property type="project" value="InterPro"/>
</dbReference>
<reference evidence="7 8" key="1">
    <citation type="submission" date="2019-03" db="EMBL/GenBank/DDBJ databases">
        <title>Genomic Encyclopedia of Type Strains, Phase IV (KMG-IV): sequencing the most valuable type-strain genomes for metagenomic binning, comparative biology and taxonomic classification.</title>
        <authorList>
            <person name="Goeker M."/>
        </authorList>
    </citation>
    <scope>NUCLEOTIDE SEQUENCE [LARGE SCALE GENOMIC DNA]</scope>
    <source>
        <strain evidence="7 8">DSM 12121</strain>
    </source>
</reference>
<evidence type="ECO:0000256" key="2">
    <source>
        <dbReference type="ARBA" id="ARBA00023125"/>
    </source>
</evidence>
<dbReference type="Proteomes" id="UP000295129">
    <property type="component" value="Unassembled WGS sequence"/>
</dbReference>
<dbReference type="EMBL" id="SNVV01000001">
    <property type="protein sequence ID" value="TDN57125.1"/>
    <property type="molecule type" value="Genomic_DNA"/>
</dbReference>
<evidence type="ECO:0000259" key="5">
    <source>
        <dbReference type="PROSITE" id="PS50043"/>
    </source>
</evidence>
<dbReference type="Gene3D" id="3.40.50.2300">
    <property type="match status" value="1"/>
</dbReference>
<feature type="modified residue" description="4-aspartylphosphate" evidence="3">
    <location>
        <position position="80"/>
    </location>
</feature>
<evidence type="ECO:0000256" key="4">
    <source>
        <dbReference type="SAM" id="MobiDB-lite"/>
    </source>
</evidence>
<dbReference type="GO" id="GO:0003677">
    <property type="term" value="F:DNA binding"/>
    <property type="evidence" value="ECO:0007669"/>
    <property type="project" value="UniProtKB-KW"/>
</dbReference>
<dbReference type="RefSeq" id="WP_211168158.1">
    <property type="nucleotide sequence ID" value="NZ_SNVV01000001.1"/>
</dbReference>
<feature type="domain" description="Response regulatory" evidence="6">
    <location>
        <begin position="29"/>
        <end position="145"/>
    </location>
</feature>
<evidence type="ECO:0000256" key="3">
    <source>
        <dbReference type="PROSITE-ProRule" id="PRU00169"/>
    </source>
</evidence>
<keyword evidence="1 3" id="KW-0597">Phosphoprotein</keyword>
<dbReference type="CDD" id="cd17535">
    <property type="entry name" value="REC_NarL-like"/>
    <property type="match status" value="1"/>
</dbReference>
<evidence type="ECO:0000259" key="6">
    <source>
        <dbReference type="PROSITE" id="PS50110"/>
    </source>
</evidence>
<comment type="caution">
    <text evidence="7">The sequence shown here is derived from an EMBL/GenBank/DDBJ whole genome shotgun (WGS) entry which is preliminary data.</text>
</comment>
<dbReference type="PRINTS" id="PR00038">
    <property type="entry name" value="HTHLUXR"/>
</dbReference>
<evidence type="ECO:0000256" key="1">
    <source>
        <dbReference type="ARBA" id="ARBA00022553"/>
    </source>
</evidence>
<organism evidence="7 8">
    <name type="scientific">Azoarcus indigens</name>
    <dbReference type="NCBI Taxonomy" id="29545"/>
    <lineage>
        <taxon>Bacteria</taxon>
        <taxon>Pseudomonadati</taxon>
        <taxon>Pseudomonadota</taxon>
        <taxon>Betaproteobacteria</taxon>
        <taxon>Rhodocyclales</taxon>
        <taxon>Zoogloeaceae</taxon>
        <taxon>Azoarcus</taxon>
    </lineage>
</organism>
<evidence type="ECO:0000313" key="8">
    <source>
        <dbReference type="Proteomes" id="UP000295129"/>
    </source>
</evidence>
<name>A0A4R6EFQ7_9RHOO</name>
<gene>
    <name evidence="7" type="ORF">C7389_101510</name>
</gene>
<dbReference type="InterPro" id="IPR000792">
    <property type="entry name" value="Tscrpt_reg_LuxR_C"/>
</dbReference>
<dbReference type="SUPFAM" id="SSF52172">
    <property type="entry name" value="CheY-like"/>
    <property type="match status" value="1"/>
</dbReference>